<dbReference type="AlphaFoldDB" id="A0A194X6Z3"/>
<dbReference type="InterPro" id="IPR036864">
    <property type="entry name" value="Zn2-C6_fun-type_DNA-bd_sf"/>
</dbReference>
<dbReference type="Gene3D" id="4.10.240.10">
    <property type="entry name" value="Zn(2)-C6 fungal-type DNA-binding domain"/>
    <property type="match status" value="1"/>
</dbReference>
<keyword evidence="4" id="KW-1185">Reference proteome</keyword>
<dbReference type="OrthoDB" id="415825at2759"/>
<dbReference type="PROSITE" id="PS50048">
    <property type="entry name" value="ZN2_CY6_FUNGAL_2"/>
    <property type="match status" value="1"/>
</dbReference>
<evidence type="ECO:0000259" key="2">
    <source>
        <dbReference type="PROSITE" id="PS50048"/>
    </source>
</evidence>
<protein>
    <recommendedName>
        <fullName evidence="2">Zn(2)-C6 fungal-type domain-containing protein</fullName>
    </recommendedName>
</protein>
<gene>
    <name evidence="3" type="ORF">LY89DRAFT_719548</name>
</gene>
<dbReference type="PROSITE" id="PS00463">
    <property type="entry name" value="ZN2_CY6_FUNGAL_1"/>
    <property type="match status" value="1"/>
</dbReference>
<dbReference type="RefSeq" id="XP_018070209.1">
    <property type="nucleotide sequence ID" value="XM_018218502.1"/>
</dbReference>
<evidence type="ECO:0000313" key="4">
    <source>
        <dbReference type="Proteomes" id="UP000070700"/>
    </source>
</evidence>
<name>A0A194X6Z3_MOLSC</name>
<dbReference type="KEGG" id="psco:LY89DRAFT_719548"/>
<accession>A0A194X6Z3</accession>
<dbReference type="GeneID" id="28828228"/>
<dbReference type="Pfam" id="PF11951">
    <property type="entry name" value="Fungal_trans_2"/>
    <property type="match status" value="1"/>
</dbReference>
<dbReference type="PANTHER" id="PTHR37540">
    <property type="entry name" value="TRANSCRIPTION FACTOR (ACR-2), PUTATIVE-RELATED-RELATED"/>
    <property type="match status" value="1"/>
</dbReference>
<dbReference type="InterPro" id="IPR021858">
    <property type="entry name" value="Fun_TF"/>
</dbReference>
<dbReference type="GO" id="GO:0000981">
    <property type="term" value="F:DNA-binding transcription factor activity, RNA polymerase II-specific"/>
    <property type="evidence" value="ECO:0007669"/>
    <property type="project" value="InterPro"/>
</dbReference>
<sequence>MSETMQACHERYRSSRAKEGRLKLSTSCTECHRRKQKCDRKRPCRTCTRRFPQVACIYRTLDNSSITSPIEYLLQDRTASSSPCREVAKITCASEQEAKNSQNGKPAIISYYRKLGSLYQDFAQSHDLCSNSVDLHDPSTYQQLLTTMVSRMSGIVEGKMGSHENDLGFFEDSNENSSRSWDRDPFIRDGSQRMEARQMLQKVTRCPKPSSFSITSVDPLHYLGVKPVAQSSELLQAFVNQVARYVTSIDGRCQPNYYNDVWVPWSMKSPLLANLAIFTASCYQAEAYRRAPKESPVVLRYKCDALTQLNGMLSNKDTSTSNEVIGAIIILIINEWYWSGYEVVQGHLNGLKEIVRLRVGLGELGMSGFLRRMILLTDYQMAISYKQEPTFPHNVERPGIHPVHMNSPFIRSRDKFSKHIDQLDIRRETAALLDDMRSLLLVVLNHVDREMSLSEKNNLTAASIAIKDRIFALPSGTGDSDPLAGDYIYKSCRIAALIYCKAIVEKVSLSKACTLWDLDYLWVNMWKIRLARWKQIPGIFLFVILAALPAAQDTAHGRFLKSTLKTTAAHISIDNWNVVDNCLMAHIKLSRWLRAGAKEVIGRSEPKPLEFVHMYEC</sequence>
<dbReference type="Proteomes" id="UP000070700">
    <property type="component" value="Unassembled WGS sequence"/>
</dbReference>
<dbReference type="SMART" id="SM00066">
    <property type="entry name" value="GAL4"/>
    <property type="match status" value="1"/>
</dbReference>
<organism evidence="3 4">
    <name type="scientific">Mollisia scopiformis</name>
    <name type="common">Conifer needle endophyte fungus</name>
    <name type="synonym">Phialocephala scopiformis</name>
    <dbReference type="NCBI Taxonomy" id="149040"/>
    <lineage>
        <taxon>Eukaryota</taxon>
        <taxon>Fungi</taxon>
        <taxon>Dikarya</taxon>
        <taxon>Ascomycota</taxon>
        <taxon>Pezizomycotina</taxon>
        <taxon>Leotiomycetes</taxon>
        <taxon>Helotiales</taxon>
        <taxon>Mollisiaceae</taxon>
        <taxon>Mollisia</taxon>
    </lineage>
</organism>
<dbReference type="PANTHER" id="PTHR37540:SF9">
    <property type="entry name" value="ZN(2)-C6 FUNGAL-TYPE DOMAIN-CONTAINING PROTEIN"/>
    <property type="match status" value="1"/>
</dbReference>
<feature type="domain" description="Zn(2)-C6 fungal-type" evidence="2">
    <location>
        <begin position="27"/>
        <end position="58"/>
    </location>
</feature>
<dbReference type="InParanoid" id="A0A194X6Z3"/>
<proteinExistence type="predicted"/>
<dbReference type="STRING" id="149040.A0A194X6Z3"/>
<dbReference type="InterPro" id="IPR001138">
    <property type="entry name" value="Zn2Cys6_DnaBD"/>
</dbReference>
<evidence type="ECO:0000313" key="3">
    <source>
        <dbReference type="EMBL" id="KUJ15854.1"/>
    </source>
</evidence>
<dbReference type="GO" id="GO:0008270">
    <property type="term" value="F:zinc ion binding"/>
    <property type="evidence" value="ECO:0007669"/>
    <property type="project" value="InterPro"/>
</dbReference>
<dbReference type="Pfam" id="PF00172">
    <property type="entry name" value="Zn_clus"/>
    <property type="match status" value="1"/>
</dbReference>
<keyword evidence="1" id="KW-0539">Nucleus</keyword>
<evidence type="ECO:0000256" key="1">
    <source>
        <dbReference type="ARBA" id="ARBA00023242"/>
    </source>
</evidence>
<dbReference type="CDD" id="cd00067">
    <property type="entry name" value="GAL4"/>
    <property type="match status" value="1"/>
</dbReference>
<dbReference type="SUPFAM" id="SSF57701">
    <property type="entry name" value="Zn2/Cys6 DNA-binding domain"/>
    <property type="match status" value="1"/>
</dbReference>
<reference evidence="3 4" key="1">
    <citation type="submission" date="2015-10" db="EMBL/GenBank/DDBJ databases">
        <title>Full genome of DAOMC 229536 Phialocephala scopiformis, a fungal endophyte of spruce producing the potent anti-insectan compound rugulosin.</title>
        <authorList>
            <consortium name="DOE Joint Genome Institute"/>
            <person name="Walker A.K."/>
            <person name="Frasz S.L."/>
            <person name="Seifert K.A."/>
            <person name="Miller J.D."/>
            <person name="Mondo S.J."/>
            <person name="Labutti K."/>
            <person name="Lipzen A."/>
            <person name="Dockter R."/>
            <person name="Kennedy M."/>
            <person name="Grigoriev I.V."/>
            <person name="Spatafora J.W."/>
        </authorList>
    </citation>
    <scope>NUCLEOTIDE SEQUENCE [LARGE SCALE GENOMIC DNA]</scope>
    <source>
        <strain evidence="3 4">CBS 120377</strain>
    </source>
</reference>
<dbReference type="EMBL" id="KQ947417">
    <property type="protein sequence ID" value="KUJ15854.1"/>
    <property type="molecule type" value="Genomic_DNA"/>
</dbReference>